<dbReference type="SMART" id="SM00342">
    <property type="entry name" value="HTH_ARAC"/>
    <property type="match status" value="1"/>
</dbReference>
<sequence length="341" mass="38280">MSTHPQTVAACYVRHLIAGAEAEGVDTSTLLPTDIHAELNSDHWRMPVEDYVALMHAVWHATQDESAGYCARPLKPGTFAMLCHATIDTPNLRRALLRAIKFFQLLSDDLTLQLTENEREASITLSHTGKAALDDLFFIETLALILIRWSSWMIDKKLLVSRIDFSAPTPAQADERAHIFGCTPHFAQAQNRICFATRFLNERVAQNSQTLANFLAQAPVSLLSHYQRDTSLSAQVRQLLQCAVDGDEGGVEQCGLEQIAEQLHLTSQTLRRRLKEEGNSFQEIKDAVRCALAIHYLVRDDLPVQDIAEKMGFSEASVFFKAFKRWTGLTPGAYRERELAK</sequence>
<evidence type="ECO:0000256" key="3">
    <source>
        <dbReference type="ARBA" id="ARBA00023163"/>
    </source>
</evidence>
<dbReference type="PROSITE" id="PS01124">
    <property type="entry name" value="HTH_ARAC_FAMILY_2"/>
    <property type="match status" value="1"/>
</dbReference>
<name>A0A839UKG7_9GAMM</name>
<keyword evidence="6" id="KW-1185">Reference proteome</keyword>
<evidence type="ECO:0000313" key="6">
    <source>
        <dbReference type="Proteomes" id="UP000559987"/>
    </source>
</evidence>
<evidence type="ECO:0000259" key="4">
    <source>
        <dbReference type="PROSITE" id="PS01124"/>
    </source>
</evidence>
<reference evidence="5 6" key="1">
    <citation type="submission" date="2020-08" db="EMBL/GenBank/DDBJ databases">
        <title>Genomic Encyclopedia of Type Strains, Phase III (KMG-III): the genomes of soil and plant-associated and newly described type strains.</title>
        <authorList>
            <person name="Whitman W."/>
        </authorList>
    </citation>
    <scope>NUCLEOTIDE SEQUENCE [LARGE SCALE GENOMIC DNA]</scope>
    <source>
        <strain evidence="5 6">CECT 8571</strain>
    </source>
</reference>
<organism evidence="5 6">
    <name type="scientific">Simiduia aestuariiviva</name>
    <dbReference type="NCBI Taxonomy" id="1510459"/>
    <lineage>
        <taxon>Bacteria</taxon>
        <taxon>Pseudomonadati</taxon>
        <taxon>Pseudomonadota</taxon>
        <taxon>Gammaproteobacteria</taxon>
        <taxon>Cellvibrionales</taxon>
        <taxon>Cellvibrionaceae</taxon>
        <taxon>Simiduia</taxon>
    </lineage>
</organism>
<feature type="domain" description="HTH araC/xylS-type" evidence="4">
    <location>
        <begin position="234"/>
        <end position="337"/>
    </location>
</feature>
<dbReference type="PANTHER" id="PTHR47894:SF1">
    <property type="entry name" value="HTH-TYPE TRANSCRIPTIONAL REGULATOR VQSM"/>
    <property type="match status" value="1"/>
</dbReference>
<dbReference type="InterPro" id="IPR032687">
    <property type="entry name" value="AraC-type_N"/>
</dbReference>
<gene>
    <name evidence="5" type="ORF">FHS30_000276</name>
</gene>
<dbReference type="InterPro" id="IPR018060">
    <property type="entry name" value="HTH_AraC"/>
</dbReference>
<dbReference type="SUPFAM" id="SSF46689">
    <property type="entry name" value="Homeodomain-like"/>
    <property type="match status" value="1"/>
</dbReference>
<dbReference type="EMBL" id="JACHXZ010000001">
    <property type="protein sequence ID" value="MBB3167100.1"/>
    <property type="molecule type" value="Genomic_DNA"/>
</dbReference>
<dbReference type="PANTHER" id="PTHR47894">
    <property type="entry name" value="HTH-TYPE TRANSCRIPTIONAL REGULATOR GADX"/>
    <property type="match status" value="1"/>
</dbReference>
<accession>A0A839UKG7</accession>
<evidence type="ECO:0000313" key="5">
    <source>
        <dbReference type="EMBL" id="MBB3167100.1"/>
    </source>
</evidence>
<comment type="caution">
    <text evidence="5">The sequence shown here is derived from an EMBL/GenBank/DDBJ whole genome shotgun (WGS) entry which is preliminary data.</text>
</comment>
<dbReference type="GO" id="GO:0000976">
    <property type="term" value="F:transcription cis-regulatory region binding"/>
    <property type="evidence" value="ECO:0007669"/>
    <property type="project" value="TreeGrafter"/>
</dbReference>
<keyword evidence="3" id="KW-0804">Transcription</keyword>
<dbReference type="GO" id="GO:0005829">
    <property type="term" value="C:cytosol"/>
    <property type="evidence" value="ECO:0007669"/>
    <property type="project" value="TreeGrafter"/>
</dbReference>
<keyword evidence="1" id="KW-0805">Transcription regulation</keyword>
<dbReference type="PRINTS" id="PR00032">
    <property type="entry name" value="HTHARAC"/>
</dbReference>
<dbReference type="Proteomes" id="UP000559987">
    <property type="component" value="Unassembled WGS sequence"/>
</dbReference>
<dbReference type="InterPro" id="IPR020449">
    <property type="entry name" value="Tscrpt_reg_AraC-type_HTH"/>
</dbReference>
<keyword evidence="2 5" id="KW-0238">DNA-binding</keyword>
<dbReference type="Gene3D" id="1.10.10.60">
    <property type="entry name" value="Homeodomain-like"/>
    <property type="match status" value="1"/>
</dbReference>
<dbReference type="Pfam" id="PF12625">
    <property type="entry name" value="Arabinose_bd"/>
    <property type="match status" value="1"/>
</dbReference>
<dbReference type="InterPro" id="IPR009057">
    <property type="entry name" value="Homeodomain-like_sf"/>
</dbReference>
<dbReference type="GO" id="GO:0003700">
    <property type="term" value="F:DNA-binding transcription factor activity"/>
    <property type="evidence" value="ECO:0007669"/>
    <property type="project" value="InterPro"/>
</dbReference>
<protein>
    <submittedName>
        <fullName evidence="5">AraC-like DNA-binding protein</fullName>
    </submittedName>
</protein>
<evidence type="ECO:0000256" key="2">
    <source>
        <dbReference type="ARBA" id="ARBA00023125"/>
    </source>
</evidence>
<dbReference type="Pfam" id="PF12833">
    <property type="entry name" value="HTH_18"/>
    <property type="match status" value="1"/>
</dbReference>
<dbReference type="RefSeq" id="WP_183907536.1">
    <property type="nucleotide sequence ID" value="NZ_JACHXZ010000001.1"/>
</dbReference>
<proteinExistence type="predicted"/>
<dbReference type="AlphaFoldDB" id="A0A839UKG7"/>
<evidence type="ECO:0000256" key="1">
    <source>
        <dbReference type="ARBA" id="ARBA00023015"/>
    </source>
</evidence>